<evidence type="ECO:0000313" key="3">
    <source>
        <dbReference type="EMBL" id="TAA37642.1"/>
    </source>
</evidence>
<dbReference type="RefSeq" id="WP_130522611.1">
    <property type="nucleotide sequence ID" value="NZ_SHLZ01000003.1"/>
</dbReference>
<dbReference type="AlphaFoldDB" id="A0A4Q8LYT4"/>
<feature type="signal peptide" evidence="2">
    <location>
        <begin position="1"/>
        <end position="21"/>
    </location>
</feature>
<dbReference type="Proteomes" id="UP000292087">
    <property type="component" value="Unassembled WGS sequence"/>
</dbReference>
<dbReference type="SUPFAM" id="SSF56935">
    <property type="entry name" value="Porins"/>
    <property type="match status" value="1"/>
</dbReference>
<keyword evidence="2" id="KW-0732">Signal</keyword>
<reference evidence="3 4" key="1">
    <citation type="submission" date="2019-02" db="EMBL/GenBank/DDBJ databases">
        <title>WGS of Pseudoxanthomonas species novum from clinical isolates.</title>
        <authorList>
            <person name="Bernier A.-M."/>
            <person name="Bernard K."/>
            <person name="Vachon A."/>
        </authorList>
    </citation>
    <scope>NUCLEOTIDE SEQUENCE [LARGE SCALE GENOMIC DNA]</scope>
    <source>
        <strain evidence="3 4">NML140781</strain>
    </source>
</reference>
<dbReference type="GO" id="GO:0005507">
    <property type="term" value="F:copper ion binding"/>
    <property type="evidence" value="ECO:0007669"/>
    <property type="project" value="InterPro"/>
</dbReference>
<comment type="caution">
    <text evidence="3">The sequence shown here is derived from an EMBL/GenBank/DDBJ whole genome shotgun (WGS) entry which is preliminary data.</text>
</comment>
<accession>A0A4Q8LYT4</accession>
<organism evidence="3 4">
    <name type="scientific">Pseudoxanthomonas winnipegensis</name>
    <dbReference type="NCBI Taxonomy" id="2480810"/>
    <lineage>
        <taxon>Bacteria</taxon>
        <taxon>Pseudomonadati</taxon>
        <taxon>Pseudomonadota</taxon>
        <taxon>Gammaproteobacteria</taxon>
        <taxon>Lysobacterales</taxon>
        <taxon>Lysobacteraceae</taxon>
        <taxon>Pseudoxanthomonas</taxon>
    </lineage>
</organism>
<dbReference type="GO" id="GO:0009279">
    <property type="term" value="C:cell outer membrane"/>
    <property type="evidence" value="ECO:0007669"/>
    <property type="project" value="InterPro"/>
</dbReference>
<dbReference type="EMBL" id="SHMF01000001">
    <property type="protein sequence ID" value="TAA37642.1"/>
    <property type="molecule type" value="Genomic_DNA"/>
</dbReference>
<dbReference type="GO" id="GO:0006878">
    <property type="term" value="P:intracellular copper ion homeostasis"/>
    <property type="evidence" value="ECO:0007669"/>
    <property type="project" value="InterPro"/>
</dbReference>
<proteinExistence type="predicted"/>
<sequence>MNALKTSLLGIALATALPAGAQEMDHSKMAMPMSPSTETKPTAKKQPVAEPAPKIAAKPAVADPHAGHPMAPATAAKPAAMPMDHSKMDHAMPEPPAEIAPPMDHAGMGHDMAGMSMEAMPGMQHGDMEMAPGEPRTPIPPIIEADRAAAMPPSKHMEHLDNAIHSYTLLNRLEGWNADPGKGQAWEGQGWIGTDLDRLWWRSEGERVDGRTESADLEVLYGRSVSTWWDVVAGMRHDFKPGDSQNFVAIGVQGLAPYKFEVEATAYIGQSGQTGARLEAEYETLLTNRLILQPLIEVNVYGKNDARRGIGSGLSTAEAGVRLRYEFTRQFAPYLGVVHERAFGRTADLRREEGEDVNDTRFVAGIRIWF</sequence>
<evidence type="ECO:0000256" key="2">
    <source>
        <dbReference type="SAM" id="SignalP"/>
    </source>
</evidence>
<protein>
    <submittedName>
        <fullName evidence="3">Copper resistance protein B</fullName>
    </submittedName>
</protein>
<dbReference type="InterPro" id="IPR007939">
    <property type="entry name" value="Cu-R_B_prcur"/>
</dbReference>
<name>A0A4Q8LYT4_9GAMM</name>
<feature type="region of interest" description="Disordered" evidence="1">
    <location>
        <begin position="30"/>
        <end position="83"/>
    </location>
</feature>
<feature type="compositionally biased region" description="Low complexity" evidence="1">
    <location>
        <begin position="48"/>
        <end position="83"/>
    </location>
</feature>
<feature type="chain" id="PRO_5020638516" evidence="2">
    <location>
        <begin position="22"/>
        <end position="370"/>
    </location>
</feature>
<gene>
    <name evidence="3" type="ORF">EA656_02985</name>
</gene>
<dbReference type="Pfam" id="PF05275">
    <property type="entry name" value="CopB"/>
    <property type="match status" value="1"/>
</dbReference>
<evidence type="ECO:0000256" key="1">
    <source>
        <dbReference type="SAM" id="MobiDB-lite"/>
    </source>
</evidence>
<evidence type="ECO:0000313" key="4">
    <source>
        <dbReference type="Proteomes" id="UP000292087"/>
    </source>
</evidence>